<organism evidence="2 3">
    <name type="scientific">Candidatus Enterocloster faecavium</name>
    <dbReference type="NCBI Taxonomy" id="2838560"/>
    <lineage>
        <taxon>Bacteria</taxon>
        <taxon>Bacillati</taxon>
        <taxon>Bacillota</taxon>
        <taxon>Clostridia</taxon>
        <taxon>Lachnospirales</taxon>
        <taxon>Lachnospiraceae</taxon>
        <taxon>Enterocloster</taxon>
    </lineage>
</organism>
<evidence type="ECO:0000313" key="2">
    <source>
        <dbReference type="EMBL" id="HJB08014.1"/>
    </source>
</evidence>
<protein>
    <recommendedName>
        <fullName evidence="1">DUF7666 domain-containing protein</fullName>
    </recommendedName>
</protein>
<proteinExistence type="predicted"/>
<dbReference type="Proteomes" id="UP000886804">
    <property type="component" value="Unassembled WGS sequence"/>
</dbReference>
<reference evidence="2" key="2">
    <citation type="submission" date="2021-04" db="EMBL/GenBank/DDBJ databases">
        <authorList>
            <person name="Gilroy R."/>
        </authorList>
    </citation>
    <scope>NUCLEOTIDE SEQUENCE</scope>
    <source>
        <strain evidence="2">CHK188-4685</strain>
    </source>
</reference>
<sequence length="182" mass="20286">MRAYKGFNRDLTCTLGKGRYQYREGVWIDETWAECGRAGLHCAENPLDCLKYYPNWDTSAYYEVEIGGDVDEWADGSELAATRIRLVRRLDLMGFVAASVEWIAEHPGRYASERTYGKVRVYRMRGEAEENGAVIVYGAEPAAAGKAGSILAMVKTDGRETAGASIGRVDGTILKPEVWYQI</sequence>
<gene>
    <name evidence="2" type="ORF">H9716_09155</name>
</gene>
<reference evidence="2" key="1">
    <citation type="journal article" date="2021" name="PeerJ">
        <title>Extensive microbial diversity within the chicken gut microbiome revealed by metagenomics and culture.</title>
        <authorList>
            <person name="Gilroy R."/>
            <person name="Ravi A."/>
            <person name="Getino M."/>
            <person name="Pursley I."/>
            <person name="Horton D.L."/>
            <person name="Alikhan N.F."/>
            <person name="Baker D."/>
            <person name="Gharbi K."/>
            <person name="Hall N."/>
            <person name="Watson M."/>
            <person name="Adriaenssens E.M."/>
            <person name="Foster-Nyarko E."/>
            <person name="Jarju S."/>
            <person name="Secka A."/>
            <person name="Antonio M."/>
            <person name="Oren A."/>
            <person name="Chaudhuri R.R."/>
            <person name="La Ragione R."/>
            <person name="Hildebrand F."/>
            <person name="Pallen M.J."/>
        </authorList>
    </citation>
    <scope>NUCLEOTIDE SEQUENCE</scope>
    <source>
        <strain evidence="2">CHK188-4685</strain>
    </source>
</reference>
<dbReference type="EMBL" id="DWYS01000110">
    <property type="protein sequence ID" value="HJB08014.1"/>
    <property type="molecule type" value="Genomic_DNA"/>
</dbReference>
<dbReference type="AlphaFoldDB" id="A0A9D2RL69"/>
<comment type="caution">
    <text evidence="2">The sequence shown here is derived from an EMBL/GenBank/DDBJ whole genome shotgun (WGS) entry which is preliminary data.</text>
</comment>
<evidence type="ECO:0000259" key="1">
    <source>
        <dbReference type="Pfam" id="PF24703"/>
    </source>
</evidence>
<evidence type="ECO:0000313" key="3">
    <source>
        <dbReference type="Proteomes" id="UP000886804"/>
    </source>
</evidence>
<dbReference type="InterPro" id="IPR056083">
    <property type="entry name" value="DUF7666"/>
</dbReference>
<feature type="domain" description="DUF7666" evidence="1">
    <location>
        <begin position="1"/>
        <end position="97"/>
    </location>
</feature>
<name>A0A9D2RL69_9FIRM</name>
<accession>A0A9D2RL69</accession>
<dbReference type="Pfam" id="PF24703">
    <property type="entry name" value="DUF7666"/>
    <property type="match status" value="1"/>
</dbReference>